<feature type="compositionally biased region" description="Polar residues" evidence="1">
    <location>
        <begin position="624"/>
        <end position="649"/>
    </location>
</feature>
<dbReference type="InterPro" id="IPR052894">
    <property type="entry name" value="AsmA-related"/>
</dbReference>
<proteinExistence type="predicted"/>
<dbReference type="Pfam" id="PF05170">
    <property type="entry name" value="AsmA"/>
    <property type="match status" value="1"/>
</dbReference>
<evidence type="ECO:0000313" key="4">
    <source>
        <dbReference type="Proteomes" id="UP001301152"/>
    </source>
</evidence>
<dbReference type="PANTHER" id="PTHR30441">
    <property type="entry name" value="DUF748 DOMAIN-CONTAINING PROTEIN"/>
    <property type="match status" value="1"/>
</dbReference>
<gene>
    <name evidence="3" type="ORF">OQ497_00285</name>
</gene>
<comment type="caution">
    <text evidence="3">The sequence shown here is derived from an EMBL/GenBank/DDBJ whole genome shotgun (WGS) entry which is preliminary data.</text>
</comment>
<dbReference type="EMBL" id="JAPIUZ010000001">
    <property type="protein sequence ID" value="MCX2562410.1"/>
    <property type="molecule type" value="Genomic_DNA"/>
</dbReference>
<evidence type="ECO:0000313" key="3">
    <source>
        <dbReference type="EMBL" id="MCX2562410.1"/>
    </source>
</evidence>
<protein>
    <submittedName>
        <fullName evidence="3">AsmA family protein</fullName>
    </submittedName>
</protein>
<name>A0ABT3QAV2_9PROT</name>
<accession>A0ABT3QAV2</accession>
<evidence type="ECO:0000256" key="1">
    <source>
        <dbReference type="SAM" id="MobiDB-lite"/>
    </source>
</evidence>
<keyword evidence="4" id="KW-1185">Reference proteome</keyword>
<feature type="domain" description="AsmA" evidence="2">
    <location>
        <begin position="172"/>
        <end position="519"/>
    </location>
</feature>
<dbReference type="Proteomes" id="UP001301152">
    <property type="component" value="Unassembled WGS sequence"/>
</dbReference>
<dbReference type="PANTHER" id="PTHR30441:SF9">
    <property type="entry name" value="ASMA FAMILY PROTEIN YHJG"/>
    <property type="match status" value="1"/>
</dbReference>
<sequence length="679" mass="72521">MFCILILFWSWDWFIPLINTRLTALLHRKTTIEHLHISPGFVTTVRVEGLKITQPATFSGEKRPFATAQEITVSFSVIDFIKDRKIHLPAVMLNGADADLIALKNDLNNFTFTEDGKPAQQKSSGSFTLPQIDKLSVTATRLHVVYAPLQADITATIQADPTTQNSRGILHINASGRYAKQPVTATFTGGALLSVMSENNPYPVDLKIQNGETTASLAGQIDQPMTFSGAQLKLHFAGPDMALLYPLTGVPIPHTPAYAITGNLDYNRDKIVFKNFSGQLGTSDIGGTIQLNPHTKPVFVEAELFSKQVNLSDLGGFIGASPDKTAQQKKSDARSDAILPETPINIPKLNAVNAHLTYHGTHIENKNLPLDNIDVDFSVTNGAITLKKLNFGVGSGTIASTASLKPAGKLFDTSARVDFSRIDLGHIMQATVKSKAKGIIGGHMTLTARGNSVASLMAAGNGGLTLILDQGGNITAFLPNLLGLQLANAVMTAIGIPSHTEIHCFITDMPLKNGIASTKALLLETGEARTTGTGTIDFRNNTLNYYLTTRSRGFTIASLPGAFHIYGPIKDPTILPGAEIIGRAAIAAGLGVVFPPLALLPTIQLGVGNKSLCATAVKEVNAAPSSGITTGNLSRSTSTPNKNGITNHQPARRRPPAKSNTMTPAEVRAAWRIKLDQKK</sequence>
<feature type="region of interest" description="Disordered" evidence="1">
    <location>
        <begin position="624"/>
        <end position="664"/>
    </location>
</feature>
<dbReference type="InterPro" id="IPR007844">
    <property type="entry name" value="AsmA"/>
</dbReference>
<organism evidence="3 4">
    <name type="scientific">Acetobacter thailandicus</name>
    <dbReference type="NCBI Taxonomy" id="1502842"/>
    <lineage>
        <taxon>Bacteria</taxon>
        <taxon>Pseudomonadati</taxon>
        <taxon>Pseudomonadota</taxon>
        <taxon>Alphaproteobacteria</taxon>
        <taxon>Acetobacterales</taxon>
        <taxon>Acetobacteraceae</taxon>
        <taxon>Acetobacter</taxon>
    </lineage>
</organism>
<evidence type="ECO:0000259" key="2">
    <source>
        <dbReference type="Pfam" id="PF05170"/>
    </source>
</evidence>
<reference evidence="3 4" key="1">
    <citation type="submission" date="2022-11" db="EMBL/GenBank/DDBJ databases">
        <title>Genome sequencing of Acetobacter type strain.</title>
        <authorList>
            <person name="Heo J."/>
            <person name="Lee D."/>
            <person name="Han B.-H."/>
            <person name="Hong S.-B."/>
            <person name="Kwon S.-W."/>
        </authorList>
    </citation>
    <scope>NUCLEOTIDE SEQUENCE [LARGE SCALE GENOMIC DNA]</scope>
    <source>
        <strain evidence="3 4">KACC 21253</strain>
    </source>
</reference>